<dbReference type="GO" id="GO:0010008">
    <property type="term" value="C:endosome membrane"/>
    <property type="evidence" value="ECO:0007669"/>
    <property type="project" value="UniProtKB-SubCell"/>
</dbReference>
<feature type="transmembrane region" description="Helical" evidence="8">
    <location>
        <begin position="231"/>
        <end position="252"/>
    </location>
</feature>
<keyword evidence="12" id="KW-1185">Reference proteome</keyword>
<keyword evidence="7" id="KW-1015">Disulfide bond</keyword>
<sequence>MENKCLLGLIFLSCINRCIAQSIQTINNCTCRTSDGNFYSLWPFRGTEKPRFDVPGKKYPGWRYAYNPCTSMTFGQDDPHHGKICHDIGICKYPKIEKPRDYLQVGVQTGVRCEINEGQIGLSYKTDDPSIDPPRSTVQLICDQTISFPVFEPKDEDRYIFSIKTKCACPNQCWPVITTTTGSTKVIPTTTGSTKIITTTPGPTKVIPTSTSNSTVHSPEDSKSFNWELCILVPGLAGFFIMLCSLCLWRHFAAVREALRCRCCHHGECEPLIRIQKNDLGKTEKTYRIKNKQGDKAVEHEDFGGKDKMVEPVQELDVGDKSQTVGKNNVLSLIL</sequence>
<evidence type="ECO:0000313" key="12">
    <source>
        <dbReference type="Proteomes" id="UP001159428"/>
    </source>
</evidence>
<dbReference type="PROSITE" id="PS51914">
    <property type="entry name" value="MRH"/>
    <property type="match status" value="1"/>
</dbReference>
<dbReference type="AlphaFoldDB" id="A0AAU9VTP0"/>
<dbReference type="InterPro" id="IPR009011">
    <property type="entry name" value="Man6P_isomerase_rcpt-bd_dom_sf"/>
</dbReference>
<dbReference type="InterPro" id="IPR044865">
    <property type="entry name" value="MRH_dom"/>
</dbReference>
<evidence type="ECO:0000256" key="2">
    <source>
        <dbReference type="ARBA" id="ARBA00022448"/>
    </source>
</evidence>
<evidence type="ECO:0000259" key="10">
    <source>
        <dbReference type="PROSITE" id="PS51914"/>
    </source>
</evidence>
<keyword evidence="2" id="KW-0813">Transport</keyword>
<proteinExistence type="predicted"/>
<evidence type="ECO:0000256" key="4">
    <source>
        <dbReference type="ARBA" id="ARBA00022729"/>
    </source>
</evidence>
<keyword evidence="5 8" id="KW-1133">Transmembrane helix</keyword>
<evidence type="ECO:0000256" key="3">
    <source>
        <dbReference type="ARBA" id="ARBA00022692"/>
    </source>
</evidence>
<dbReference type="EMBL" id="CALNXJ010000003">
    <property type="protein sequence ID" value="CAH3035509.1"/>
    <property type="molecule type" value="Genomic_DNA"/>
</dbReference>
<keyword evidence="6 8" id="KW-0472">Membrane</keyword>
<name>A0AAU9VTP0_9CNID</name>
<dbReference type="PANTHER" id="PTHR15071">
    <property type="entry name" value="MANNOSE-6-PHOSPHATE RECEPTOR FAMILY MEMBER"/>
    <property type="match status" value="1"/>
</dbReference>
<evidence type="ECO:0000313" key="11">
    <source>
        <dbReference type="EMBL" id="CAH3035509.1"/>
    </source>
</evidence>
<evidence type="ECO:0000256" key="9">
    <source>
        <dbReference type="SAM" id="SignalP"/>
    </source>
</evidence>
<evidence type="ECO:0000256" key="7">
    <source>
        <dbReference type="ARBA" id="ARBA00023157"/>
    </source>
</evidence>
<dbReference type="SUPFAM" id="SSF50911">
    <property type="entry name" value="Mannose 6-phosphate receptor domain"/>
    <property type="match status" value="1"/>
</dbReference>
<reference evidence="11 12" key="1">
    <citation type="submission" date="2022-05" db="EMBL/GenBank/DDBJ databases">
        <authorList>
            <consortium name="Genoscope - CEA"/>
            <person name="William W."/>
        </authorList>
    </citation>
    <scope>NUCLEOTIDE SEQUENCE [LARGE SCALE GENOMIC DNA]</scope>
</reference>
<evidence type="ECO:0000256" key="1">
    <source>
        <dbReference type="ARBA" id="ARBA00004308"/>
    </source>
</evidence>
<evidence type="ECO:0000256" key="8">
    <source>
        <dbReference type="SAM" id="Phobius"/>
    </source>
</evidence>
<keyword evidence="3 8" id="KW-0812">Transmembrane</keyword>
<evidence type="ECO:0000256" key="6">
    <source>
        <dbReference type="ARBA" id="ARBA00023136"/>
    </source>
</evidence>
<dbReference type="GO" id="GO:0005802">
    <property type="term" value="C:trans-Golgi network"/>
    <property type="evidence" value="ECO:0007669"/>
    <property type="project" value="TreeGrafter"/>
</dbReference>
<dbReference type="PANTHER" id="PTHR15071:SF0">
    <property type="entry name" value="MANNOSE 6-PHOSPHATE RECEPTOR-LIKE PROTEIN 1"/>
    <property type="match status" value="1"/>
</dbReference>
<dbReference type="GO" id="GO:0000139">
    <property type="term" value="C:Golgi membrane"/>
    <property type="evidence" value="ECO:0007669"/>
    <property type="project" value="UniProtKB-SubCell"/>
</dbReference>
<gene>
    <name evidence="11" type="ORF">PMEA_00017397</name>
</gene>
<dbReference type="Proteomes" id="UP001159428">
    <property type="component" value="Unassembled WGS sequence"/>
</dbReference>
<protein>
    <recommendedName>
        <fullName evidence="10">MRH domain-containing protein</fullName>
    </recommendedName>
</protein>
<evidence type="ECO:0000256" key="5">
    <source>
        <dbReference type="ARBA" id="ARBA00022989"/>
    </source>
</evidence>
<comment type="subcellular location">
    <subcellularLocation>
        <location evidence="1">Endomembrane system</location>
    </subcellularLocation>
</comment>
<dbReference type="Gene3D" id="2.70.130.10">
    <property type="entry name" value="Mannose-6-phosphate receptor binding domain"/>
    <property type="match status" value="1"/>
</dbReference>
<feature type="signal peptide" evidence="9">
    <location>
        <begin position="1"/>
        <end position="20"/>
    </location>
</feature>
<keyword evidence="4 9" id="KW-0732">Signal</keyword>
<organism evidence="11 12">
    <name type="scientific">Pocillopora meandrina</name>
    <dbReference type="NCBI Taxonomy" id="46732"/>
    <lineage>
        <taxon>Eukaryota</taxon>
        <taxon>Metazoa</taxon>
        <taxon>Cnidaria</taxon>
        <taxon>Anthozoa</taxon>
        <taxon>Hexacorallia</taxon>
        <taxon>Scleractinia</taxon>
        <taxon>Astrocoeniina</taxon>
        <taxon>Pocilloporidae</taxon>
        <taxon>Pocillopora</taxon>
    </lineage>
</organism>
<accession>A0AAU9VTP0</accession>
<comment type="caution">
    <text evidence="11">The sequence shown here is derived from an EMBL/GenBank/DDBJ whole genome shotgun (WGS) entry which is preliminary data.</text>
</comment>
<feature type="domain" description="MRH" evidence="10">
    <location>
        <begin position="27"/>
        <end position="171"/>
    </location>
</feature>
<feature type="chain" id="PRO_5043863423" description="MRH domain-containing protein" evidence="9">
    <location>
        <begin position="21"/>
        <end position="335"/>
    </location>
</feature>